<evidence type="ECO:0000313" key="2">
    <source>
        <dbReference type="EMBL" id="KAK3402840.1"/>
    </source>
</evidence>
<evidence type="ECO:0000256" key="1">
    <source>
        <dbReference type="SAM" id="Coils"/>
    </source>
</evidence>
<sequence>MESTMEQTTSVPNISSESYLRAFFISLLIVNDFVFNHVSHSPSTISCLDPTSRASVTMAASKTESIAPPTFHQGPEVLLSKYEWDDDDSECDFCVQPLSLIPGLRGDENFEDWRSSVVVNLYDCGLNPFITSNALFPGAEGHILAAILKQMSFAERRQYAFNMIFNSIGPVWPEFRDSQHWTADLANDRDPKALWDAIHSWDADRPFSYRDRLRQEFISMCPCQHGLDVDAYLARGNWICMRFERLGIPLSDREYTTTMITGLEGFDVYWKIYLHVELDKGTFSTADEVERAIRCRLHSPMIMAKREQAMKDLREARRQVRRQLEDQGRIEKLHESRVDALVEEIVKGMMDNGQLQIDSYSLDFYQREFDGGVFCERCAFRQQITAEGRWLQG</sequence>
<feature type="coiled-coil region" evidence="1">
    <location>
        <begin position="303"/>
        <end position="330"/>
    </location>
</feature>
<reference evidence="2" key="2">
    <citation type="submission" date="2023-07" db="EMBL/GenBank/DDBJ databases">
        <authorList>
            <consortium name="Lawrence Berkeley National Laboratory"/>
            <person name="Haridas S."/>
            <person name="Hensen N."/>
            <person name="Bonometti L."/>
            <person name="Westerberg I."/>
            <person name="Brannstrom I.O."/>
            <person name="Guillou S."/>
            <person name="Cros-Aarteil S."/>
            <person name="Calhoun S."/>
            <person name="Kuo A."/>
            <person name="Mondo S."/>
            <person name="Pangilinan J."/>
            <person name="Riley R."/>
            <person name="LaButti K."/>
            <person name="Andreopoulos B."/>
            <person name="Lipzen A."/>
            <person name="Chen C."/>
            <person name="Yanf M."/>
            <person name="Daum C."/>
            <person name="Ng V."/>
            <person name="Clum A."/>
            <person name="Steindorff A."/>
            <person name="Ohm R."/>
            <person name="Martin F."/>
            <person name="Silar P."/>
            <person name="Natvig D."/>
            <person name="Lalanne C."/>
            <person name="Gautier V."/>
            <person name="Ament-velasquez S.L."/>
            <person name="Kruys A."/>
            <person name="Hutchinson M.I."/>
            <person name="Powell A.J."/>
            <person name="Barry K."/>
            <person name="Miller A.N."/>
            <person name="Grigoriev I.V."/>
            <person name="Debuchy R."/>
            <person name="Gladieux P."/>
            <person name="Thoren M.H."/>
            <person name="Johannesson H."/>
        </authorList>
    </citation>
    <scope>NUCLEOTIDE SEQUENCE</scope>
    <source>
        <strain evidence="2">FGSC 1904</strain>
    </source>
</reference>
<gene>
    <name evidence="2" type="ORF">B0T20DRAFT_8767</name>
</gene>
<evidence type="ECO:0000313" key="3">
    <source>
        <dbReference type="Proteomes" id="UP001281003"/>
    </source>
</evidence>
<name>A0AAE0PNJ2_SORBR</name>
<accession>A0AAE0PNJ2</accession>
<organism evidence="2 3">
    <name type="scientific">Sordaria brevicollis</name>
    <dbReference type="NCBI Taxonomy" id="83679"/>
    <lineage>
        <taxon>Eukaryota</taxon>
        <taxon>Fungi</taxon>
        <taxon>Dikarya</taxon>
        <taxon>Ascomycota</taxon>
        <taxon>Pezizomycotina</taxon>
        <taxon>Sordariomycetes</taxon>
        <taxon>Sordariomycetidae</taxon>
        <taxon>Sordariales</taxon>
        <taxon>Sordariaceae</taxon>
        <taxon>Sordaria</taxon>
    </lineage>
</organism>
<proteinExistence type="predicted"/>
<dbReference type="Proteomes" id="UP001281003">
    <property type="component" value="Unassembled WGS sequence"/>
</dbReference>
<keyword evidence="3" id="KW-1185">Reference proteome</keyword>
<reference evidence="2" key="1">
    <citation type="journal article" date="2023" name="Mol. Phylogenet. Evol.">
        <title>Genome-scale phylogeny and comparative genomics of the fungal order Sordariales.</title>
        <authorList>
            <person name="Hensen N."/>
            <person name="Bonometti L."/>
            <person name="Westerberg I."/>
            <person name="Brannstrom I.O."/>
            <person name="Guillou S."/>
            <person name="Cros-Aarteil S."/>
            <person name="Calhoun S."/>
            <person name="Haridas S."/>
            <person name="Kuo A."/>
            <person name="Mondo S."/>
            <person name="Pangilinan J."/>
            <person name="Riley R."/>
            <person name="LaButti K."/>
            <person name="Andreopoulos B."/>
            <person name="Lipzen A."/>
            <person name="Chen C."/>
            <person name="Yan M."/>
            <person name="Daum C."/>
            <person name="Ng V."/>
            <person name="Clum A."/>
            <person name="Steindorff A."/>
            <person name="Ohm R.A."/>
            <person name="Martin F."/>
            <person name="Silar P."/>
            <person name="Natvig D.O."/>
            <person name="Lalanne C."/>
            <person name="Gautier V."/>
            <person name="Ament-Velasquez S.L."/>
            <person name="Kruys A."/>
            <person name="Hutchinson M.I."/>
            <person name="Powell A.J."/>
            <person name="Barry K."/>
            <person name="Miller A.N."/>
            <person name="Grigoriev I.V."/>
            <person name="Debuchy R."/>
            <person name="Gladieux P."/>
            <person name="Hiltunen Thoren M."/>
            <person name="Johannesson H."/>
        </authorList>
    </citation>
    <scope>NUCLEOTIDE SEQUENCE</scope>
    <source>
        <strain evidence="2">FGSC 1904</strain>
    </source>
</reference>
<dbReference type="EMBL" id="JAUTDP010000001">
    <property type="protein sequence ID" value="KAK3402840.1"/>
    <property type="molecule type" value="Genomic_DNA"/>
</dbReference>
<protein>
    <submittedName>
        <fullName evidence="2">Uncharacterized protein</fullName>
    </submittedName>
</protein>
<comment type="caution">
    <text evidence="2">The sequence shown here is derived from an EMBL/GenBank/DDBJ whole genome shotgun (WGS) entry which is preliminary data.</text>
</comment>
<keyword evidence="1" id="KW-0175">Coiled coil</keyword>
<dbReference type="AlphaFoldDB" id="A0AAE0PNJ2"/>